<keyword evidence="2" id="KW-1185">Reference proteome</keyword>
<protein>
    <submittedName>
        <fullName evidence="1">Uncharacterized protein</fullName>
    </submittedName>
</protein>
<evidence type="ECO:0000313" key="2">
    <source>
        <dbReference type="Proteomes" id="UP001055879"/>
    </source>
</evidence>
<dbReference type="Proteomes" id="UP001055879">
    <property type="component" value="Linkage Group LG01"/>
</dbReference>
<accession>A0ACB9FK67</accession>
<organism evidence="1 2">
    <name type="scientific">Arctium lappa</name>
    <name type="common">Greater burdock</name>
    <name type="synonym">Lappa major</name>
    <dbReference type="NCBI Taxonomy" id="4217"/>
    <lineage>
        <taxon>Eukaryota</taxon>
        <taxon>Viridiplantae</taxon>
        <taxon>Streptophyta</taxon>
        <taxon>Embryophyta</taxon>
        <taxon>Tracheophyta</taxon>
        <taxon>Spermatophyta</taxon>
        <taxon>Magnoliopsida</taxon>
        <taxon>eudicotyledons</taxon>
        <taxon>Gunneridae</taxon>
        <taxon>Pentapetalae</taxon>
        <taxon>asterids</taxon>
        <taxon>campanulids</taxon>
        <taxon>Asterales</taxon>
        <taxon>Asteraceae</taxon>
        <taxon>Carduoideae</taxon>
        <taxon>Cardueae</taxon>
        <taxon>Arctiinae</taxon>
        <taxon>Arctium</taxon>
    </lineage>
</organism>
<gene>
    <name evidence="1" type="ORF">L6452_02342</name>
</gene>
<dbReference type="EMBL" id="CM042047">
    <property type="protein sequence ID" value="KAI3771183.1"/>
    <property type="molecule type" value="Genomic_DNA"/>
</dbReference>
<name>A0ACB9FK67_ARCLA</name>
<reference evidence="1 2" key="2">
    <citation type="journal article" date="2022" name="Mol. Ecol. Resour.">
        <title>The genomes of chicory, endive, great burdock and yacon provide insights into Asteraceae paleo-polyploidization history and plant inulin production.</title>
        <authorList>
            <person name="Fan W."/>
            <person name="Wang S."/>
            <person name="Wang H."/>
            <person name="Wang A."/>
            <person name="Jiang F."/>
            <person name="Liu H."/>
            <person name="Zhao H."/>
            <person name="Xu D."/>
            <person name="Zhang Y."/>
        </authorList>
    </citation>
    <scope>NUCLEOTIDE SEQUENCE [LARGE SCALE GENOMIC DNA]</scope>
    <source>
        <strain evidence="2">cv. Niubang</strain>
    </source>
</reference>
<proteinExistence type="predicted"/>
<reference evidence="2" key="1">
    <citation type="journal article" date="2022" name="Mol. Ecol. Resour.">
        <title>The genomes of chicory, endive, great burdock and yacon provide insights into Asteraceae palaeo-polyploidization history and plant inulin production.</title>
        <authorList>
            <person name="Fan W."/>
            <person name="Wang S."/>
            <person name="Wang H."/>
            <person name="Wang A."/>
            <person name="Jiang F."/>
            <person name="Liu H."/>
            <person name="Zhao H."/>
            <person name="Xu D."/>
            <person name="Zhang Y."/>
        </authorList>
    </citation>
    <scope>NUCLEOTIDE SEQUENCE [LARGE SCALE GENOMIC DNA]</scope>
    <source>
        <strain evidence="2">cv. Niubang</strain>
    </source>
</reference>
<comment type="caution">
    <text evidence="1">The sequence shown here is derived from an EMBL/GenBank/DDBJ whole genome shotgun (WGS) entry which is preliminary data.</text>
</comment>
<evidence type="ECO:0000313" key="1">
    <source>
        <dbReference type="EMBL" id="KAI3771183.1"/>
    </source>
</evidence>
<sequence length="171" mass="20715">MDDFDIYYDILSPILNKNIEQQVVYTAVRRYLRNNIIYSYISNIHIGIESKQTKINLLKPFQKLVDIENLPTYMIIEEHEFGIVYKNESGNKCFLWFEEIEKYCDGTLKIIKLQLTKKLKFDDKEEKKTDVQERKLNELVLEKIEKRLDFRNSLRRFYCLFGIRKRYIPPT</sequence>